<feature type="domain" description="Ribonuclease H1 N-terminal" evidence="2">
    <location>
        <begin position="171"/>
        <end position="203"/>
    </location>
</feature>
<feature type="compositionally biased region" description="Low complexity" evidence="1">
    <location>
        <begin position="85"/>
        <end position="128"/>
    </location>
</feature>
<dbReference type="EMBL" id="JH711580">
    <property type="protein sequence ID" value="EIW79764.1"/>
    <property type="molecule type" value="Genomic_DNA"/>
</dbReference>
<dbReference type="InterPro" id="IPR011320">
    <property type="entry name" value="RNase_H1_N"/>
</dbReference>
<keyword evidence="4" id="KW-1185">Reference proteome</keyword>
<dbReference type="AlphaFoldDB" id="A0A5M3MLX3"/>
<dbReference type="PANTHER" id="PTHR23261:SF77">
    <property type="entry name" value="GROUND-LIKE DOMAIN-CONTAINING PROTEIN"/>
    <property type="match status" value="1"/>
</dbReference>
<feature type="region of interest" description="Disordered" evidence="1">
    <location>
        <begin position="61"/>
        <end position="149"/>
    </location>
</feature>
<feature type="region of interest" description="Disordered" evidence="1">
    <location>
        <begin position="1081"/>
        <end position="1191"/>
    </location>
</feature>
<feature type="compositionally biased region" description="Polar residues" evidence="1">
    <location>
        <begin position="799"/>
        <end position="827"/>
    </location>
</feature>
<feature type="compositionally biased region" description="Polar residues" evidence="1">
    <location>
        <begin position="1171"/>
        <end position="1181"/>
    </location>
</feature>
<reference evidence="4" key="1">
    <citation type="journal article" date="2012" name="Science">
        <title>The Paleozoic origin of enzymatic lignin decomposition reconstructed from 31 fungal genomes.</title>
        <authorList>
            <person name="Floudas D."/>
            <person name="Binder M."/>
            <person name="Riley R."/>
            <person name="Barry K."/>
            <person name="Blanchette R.A."/>
            <person name="Henrissat B."/>
            <person name="Martinez A.T."/>
            <person name="Otillar R."/>
            <person name="Spatafora J.W."/>
            <person name="Yadav J.S."/>
            <person name="Aerts A."/>
            <person name="Benoit I."/>
            <person name="Boyd A."/>
            <person name="Carlson A."/>
            <person name="Copeland A."/>
            <person name="Coutinho P.M."/>
            <person name="de Vries R.P."/>
            <person name="Ferreira P."/>
            <person name="Findley K."/>
            <person name="Foster B."/>
            <person name="Gaskell J."/>
            <person name="Glotzer D."/>
            <person name="Gorecki P."/>
            <person name="Heitman J."/>
            <person name="Hesse C."/>
            <person name="Hori C."/>
            <person name="Igarashi K."/>
            <person name="Jurgens J.A."/>
            <person name="Kallen N."/>
            <person name="Kersten P."/>
            <person name="Kohler A."/>
            <person name="Kuees U."/>
            <person name="Kumar T.K.A."/>
            <person name="Kuo A."/>
            <person name="LaButti K."/>
            <person name="Larrondo L.F."/>
            <person name="Lindquist E."/>
            <person name="Ling A."/>
            <person name="Lombard V."/>
            <person name="Lucas S."/>
            <person name="Lundell T."/>
            <person name="Martin R."/>
            <person name="McLaughlin D.J."/>
            <person name="Morgenstern I."/>
            <person name="Morin E."/>
            <person name="Murat C."/>
            <person name="Nagy L.G."/>
            <person name="Nolan M."/>
            <person name="Ohm R.A."/>
            <person name="Patyshakuliyeva A."/>
            <person name="Rokas A."/>
            <person name="Ruiz-Duenas F.J."/>
            <person name="Sabat G."/>
            <person name="Salamov A."/>
            <person name="Samejima M."/>
            <person name="Schmutz J."/>
            <person name="Slot J.C."/>
            <person name="St John F."/>
            <person name="Stenlid J."/>
            <person name="Sun H."/>
            <person name="Sun S."/>
            <person name="Syed K."/>
            <person name="Tsang A."/>
            <person name="Wiebenga A."/>
            <person name="Young D."/>
            <person name="Pisabarro A."/>
            <person name="Eastwood D.C."/>
            <person name="Martin F."/>
            <person name="Cullen D."/>
            <person name="Grigoriev I.V."/>
            <person name="Hibbett D.S."/>
        </authorList>
    </citation>
    <scope>NUCLEOTIDE SEQUENCE [LARGE SCALE GENOMIC DNA]</scope>
    <source>
        <strain evidence="4">RWD-64-598 SS2</strain>
    </source>
</reference>
<accession>A0A5M3MLX3</accession>
<evidence type="ECO:0000313" key="3">
    <source>
        <dbReference type="EMBL" id="EIW79764.1"/>
    </source>
</evidence>
<evidence type="ECO:0000256" key="1">
    <source>
        <dbReference type="SAM" id="MobiDB-lite"/>
    </source>
</evidence>
<feature type="region of interest" description="Disordered" evidence="1">
    <location>
        <begin position="446"/>
        <end position="466"/>
    </location>
</feature>
<feature type="compositionally biased region" description="Low complexity" evidence="1">
    <location>
        <begin position="828"/>
        <end position="859"/>
    </location>
</feature>
<evidence type="ECO:0000259" key="2">
    <source>
        <dbReference type="Pfam" id="PF01693"/>
    </source>
</evidence>
<organism evidence="3 4">
    <name type="scientific">Coniophora puteana (strain RWD-64-598)</name>
    <name type="common">Brown rot fungus</name>
    <dbReference type="NCBI Taxonomy" id="741705"/>
    <lineage>
        <taxon>Eukaryota</taxon>
        <taxon>Fungi</taxon>
        <taxon>Dikarya</taxon>
        <taxon>Basidiomycota</taxon>
        <taxon>Agaricomycotina</taxon>
        <taxon>Agaricomycetes</taxon>
        <taxon>Agaricomycetidae</taxon>
        <taxon>Boletales</taxon>
        <taxon>Coniophorineae</taxon>
        <taxon>Coniophoraceae</taxon>
        <taxon>Coniophora</taxon>
    </lineage>
</organism>
<name>A0A5M3MLX3_CONPW</name>
<feature type="compositionally biased region" description="Basic and acidic residues" evidence="1">
    <location>
        <begin position="1100"/>
        <end position="1117"/>
    </location>
</feature>
<comment type="caution">
    <text evidence="3">The sequence shown here is derived from an EMBL/GenBank/DDBJ whole genome shotgun (WGS) entry which is preliminary data.</text>
</comment>
<gene>
    <name evidence="3" type="ORF">CONPUDRAFT_155161</name>
</gene>
<dbReference type="RefSeq" id="XP_007770113.1">
    <property type="nucleotide sequence ID" value="XM_007771923.1"/>
</dbReference>
<dbReference type="OMA" id="EVEVMTI"/>
<feature type="compositionally biased region" description="Polar residues" evidence="1">
    <location>
        <begin position="1134"/>
        <end position="1143"/>
    </location>
</feature>
<feature type="compositionally biased region" description="Acidic residues" evidence="1">
    <location>
        <begin position="63"/>
        <end position="77"/>
    </location>
</feature>
<dbReference type="PANTHER" id="PTHR23261">
    <property type="entry name" value="GROUNDHOG-RELATED"/>
    <property type="match status" value="1"/>
</dbReference>
<dbReference type="KEGG" id="cput:CONPUDRAFT_155161"/>
<dbReference type="InterPro" id="IPR037056">
    <property type="entry name" value="RNase_H1_N_sf"/>
</dbReference>
<dbReference type="Proteomes" id="UP000053558">
    <property type="component" value="Unassembled WGS sequence"/>
</dbReference>
<dbReference type="InterPro" id="IPR052886">
    <property type="entry name" value="LCS_TC/CRSF"/>
</dbReference>
<dbReference type="GeneID" id="19203382"/>
<proteinExistence type="predicted"/>
<feature type="region of interest" description="Disordered" evidence="1">
    <location>
        <begin position="793"/>
        <end position="859"/>
    </location>
</feature>
<feature type="compositionally biased region" description="Basic residues" evidence="1">
    <location>
        <begin position="1182"/>
        <end position="1191"/>
    </location>
</feature>
<dbReference type="Gene3D" id="3.40.970.10">
    <property type="entry name" value="Ribonuclease H1, N-terminal domain"/>
    <property type="match status" value="1"/>
</dbReference>
<protein>
    <recommendedName>
        <fullName evidence="2">Ribonuclease H1 N-terminal domain-containing protein</fullName>
    </recommendedName>
</protein>
<evidence type="ECO:0000313" key="4">
    <source>
        <dbReference type="Proteomes" id="UP000053558"/>
    </source>
</evidence>
<dbReference type="Pfam" id="PF01693">
    <property type="entry name" value="Cauli_VI"/>
    <property type="match status" value="1"/>
</dbReference>
<sequence length="1191" mass="127512">MHIPAVPPTTFSASAFEAEQVDHLVSLIKGWAISDAMRQQLVFQLARANWSEVEVMTIPTEISDTEDGFDDGDDVVEADPSSKDVPSNAAGSSPSSAGTTTTSVTRLSVPPAEAPEAMAAVATTQASPSSTNVSSAGPPPVSTSTASGSGHHQMTYLGVSFWLPNEGVEGPFYLVTRGKHVGIFASWSKTSPFVTGVSGAIFHRVKELEGGMARLFDAAEDGQLVVIFISYTPLTNTVTMPAGRPRQYTTDEERQDAARASRARYYQKNKAVECEKRRAKYRDNTAALSEDLTNLEEEMLSILNGNPSLYMKDIRSKLAASKDKQEGDRVISELDETLESIFRAWTSPEQDMHLKTNWMIWAIYAEFDDRDEIPEDFAMSDEVKYWERFCVDWVERWPITPGSRFYLKRPQNSKLTTQEHQDRCMQYLARVIVMANSSKGYSAAKAATRKKGSGGKRGAPGWPTDEQKDWLKARLPQYTALIPKRNYESFWVTTNSDWFREFPEQVGEPGRPLSAEENLELGDAIKKRKDIQRWYRWHARAATANGRSMGHIASSIINGLLHPRTRLNKDWEIFSKLYYDKKIAYDVDAELASLPPDKTVRKVDIVAKHAKRLLGLEKDPAVHAEIASYKQAQEAAMGARKKCKKGLSLTAEEVSAFDLIDSAIMNISTAVREILTYCSGQTNGGLSKGWAFSAIMGGQDALNGVHVVGSVHVGWSPDGCDFGKVSTLWSEVHKEFVEFTKTAHGADRDDADAEGELVDEHDELIDPDHPPAKAIQLADVLSDKALHTLPAIHKAGSEPPTNVSDPQSTPQPQAAEALSQQSAPSAETQTVPLTLPTPSTSPDTTALPQPSTLPTTSSTVQRAHLLESPAAIGVTTSLAVSSPAATSPDLDTVAKVPVIASPAISAPLVPSPVVSVPVVASLDVPTSTGGNSAPVVPSPDVPMPTGASAHAVPVLPVVASPGLSTPAGERSMPAVSAPANVSAAAVAFTPAVASALDVPTLPAVPFPELSTPTGKDSAPAVSAPDVSVTAVPLTPAIASVPDVPTLLTVASSTGNPSDNALPSETPIWPQLADEDMQAVLSAPDPPTAAIPQTAIPPAKAPKEKPKPTAPKRPRDNSADADTDTSASPGKRTRSSTARDTNQAEVLGRGQRKRTEAKSKALRNAIGASSKPPATSDETAISTKKRRARKET</sequence>
<dbReference type="OrthoDB" id="2693411at2759"/>